<dbReference type="Proteomes" id="UP000051236">
    <property type="component" value="Unassembled WGS sequence"/>
</dbReference>
<dbReference type="GO" id="GO:0016020">
    <property type="term" value="C:membrane"/>
    <property type="evidence" value="ECO:0007669"/>
    <property type="project" value="InterPro"/>
</dbReference>
<evidence type="ECO:0000313" key="3">
    <source>
        <dbReference type="EMBL" id="KRM32984.1"/>
    </source>
</evidence>
<dbReference type="Gene3D" id="2.40.128.690">
    <property type="entry name" value="YycH protein, domain 3-like"/>
    <property type="match status" value="1"/>
</dbReference>
<comment type="caution">
    <text evidence="3">The sequence shown here is derived from an EMBL/GenBank/DDBJ whole genome shotgun (WGS) entry which is preliminary data.</text>
</comment>
<accession>X0PVL3</accession>
<sequence>MDFKRLEIILMAVFVALDIFLFVSYHQNQNVFFSSNVTQSGTDSIRQDMKEDNISVDKLSNDTQTGYYLASRPNNSLLNNAYRLSGQNASVSDGELTSRFYEPVEFKKGKAVSTAKALLKERNRVLYGSQYTYAAELSTSGQIVFVQKHNDQAVFDSKARLEFEIDDGTITGYTQRYINNFIVLREKNTVISAKEAVDNIYMSSEIPTNSTIIWTKLAYYGFLDAKGSTIYIPTWYIGIRDNSSKNVTQKQVNGFTGTILKNKSSESTFNVTE</sequence>
<reference evidence="3 4" key="1">
    <citation type="journal article" date="2015" name="Genome Announc.">
        <title>Expanding the biotechnology potential of lactobacilli through comparative genomics of 213 strains and associated genera.</title>
        <authorList>
            <person name="Sun Z."/>
            <person name="Harris H.M."/>
            <person name="McCann A."/>
            <person name="Guo C."/>
            <person name="Argimon S."/>
            <person name="Zhang W."/>
            <person name="Yang X."/>
            <person name="Jeffery I.B."/>
            <person name="Cooney J.C."/>
            <person name="Kagawa T.F."/>
            <person name="Liu W."/>
            <person name="Song Y."/>
            <person name="Salvetti E."/>
            <person name="Wrobel A."/>
            <person name="Rasinkangas P."/>
            <person name="Parkhill J."/>
            <person name="Rea M.C."/>
            <person name="O'Sullivan O."/>
            <person name="Ritari J."/>
            <person name="Douillard F.P."/>
            <person name="Paul Ross R."/>
            <person name="Yang R."/>
            <person name="Briner A.E."/>
            <person name="Felis G.E."/>
            <person name="de Vos W.M."/>
            <person name="Barrangou R."/>
            <person name="Klaenhammer T.R."/>
            <person name="Caufield P.W."/>
            <person name="Cui Y."/>
            <person name="Zhang H."/>
            <person name="O'Toole P.W."/>
        </authorList>
    </citation>
    <scope>NUCLEOTIDE SEQUENCE [LARGE SCALE GENOMIC DNA]</scope>
    <source>
        <strain evidence="3 4">DSM 18527</strain>
    </source>
</reference>
<evidence type="ECO:0000259" key="2">
    <source>
        <dbReference type="Pfam" id="PF09648"/>
    </source>
</evidence>
<evidence type="ECO:0000256" key="1">
    <source>
        <dbReference type="SAM" id="Phobius"/>
    </source>
</evidence>
<keyword evidence="1" id="KW-1133">Transmembrane helix</keyword>
<dbReference type="STRING" id="1423734.FC83_GL000073"/>
<dbReference type="InterPro" id="IPR018604">
    <property type="entry name" value="YycI-like"/>
</dbReference>
<dbReference type="AlphaFoldDB" id="X0PVL3"/>
<keyword evidence="1" id="KW-0472">Membrane</keyword>
<keyword evidence="1" id="KW-0812">Transmembrane</keyword>
<dbReference type="RefSeq" id="WP_035455398.1">
    <property type="nucleotide sequence ID" value="NZ_AZGA01000062.1"/>
</dbReference>
<proteinExistence type="predicted"/>
<dbReference type="OrthoDB" id="2135943at2"/>
<feature type="domain" description="Regulatory protein YycH-like" evidence="2">
    <location>
        <begin position="35"/>
        <end position="255"/>
    </location>
</feature>
<protein>
    <recommendedName>
        <fullName evidence="2">Regulatory protein YycH-like domain-containing protein</fullName>
    </recommendedName>
</protein>
<name>X0PVL3_9LACO</name>
<keyword evidence="4" id="KW-1185">Reference proteome</keyword>
<dbReference type="PATRIC" id="fig|1423734.3.peg.73"/>
<organism evidence="3 4">
    <name type="scientific">Agrilactobacillus composti DSM 18527 = JCM 14202</name>
    <dbReference type="NCBI Taxonomy" id="1423734"/>
    <lineage>
        <taxon>Bacteria</taxon>
        <taxon>Bacillati</taxon>
        <taxon>Bacillota</taxon>
        <taxon>Bacilli</taxon>
        <taxon>Lactobacillales</taxon>
        <taxon>Lactobacillaceae</taxon>
        <taxon>Agrilactobacillus</taxon>
    </lineage>
</organism>
<dbReference type="eggNOG" id="COG4853">
    <property type="taxonomic scope" value="Bacteria"/>
</dbReference>
<gene>
    <name evidence="3" type="ORF">FC83_GL000073</name>
</gene>
<dbReference type="Pfam" id="PF09648">
    <property type="entry name" value="YycI"/>
    <property type="match status" value="1"/>
</dbReference>
<evidence type="ECO:0000313" key="4">
    <source>
        <dbReference type="Proteomes" id="UP000051236"/>
    </source>
</evidence>
<feature type="transmembrane region" description="Helical" evidence="1">
    <location>
        <begin position="7"/>
        <end position="25"/>
    </location>
</feature>
<dbReference type="EMBL" id="AZGA01000062">
    <property type="protein sequence ID" value="KRM32984.1"/>
    <property type="molecule type" value="Genomic_DNA"/>
</dbReference>